<evidence type="ECO:0000313" key="2">
    <source>
        <dbReference type="EMBL" id="AWM39990.1"/>
    </source>
</evidence>
<dbReference type="EMBL" id="CP025958">
    <property type="protein sequence ID" value="AWM39990.1"/>
    <property type="molecule type" value="Genomic_DNA"/>
</dbReference>
<dbReference type="RefSeq" id="WP_010034722.1">
    <property type="nucleotide sequence ID" value="NZ_CP025958.1"/>
</dbReference>
<dbReference type="AlphaFoldDB" id="A0A2Z3HF85"/>
<gene>
    <name evidence="2" type="ORF">C1280_25280</name>
</gene>
<dbReference type="KEGG" id="gog:C1280_25280"/>
<dbReference type="Proteomes" id="UP000245802">
    <property type="component" value="Chromosome"/>
</dbReference>
<name>A0A2Z3HF85_9BACT</name>
<sequence>MRIGFGGRGLAAAALVCHLLTTFGFPLPTPRKKGDGTPYPCQTRPCGCLTSDECWKGDCCCFTLEEKLLWAEENGVEPPAHVRPLVESRQSQPAAPKKKKACCSEPEPAPAPSCCSKLKAAPACYAEKAPCEAEAARDCASCPTKSAAVNRGPKPCHETPAPDRSGVRWVVGVYAQKCRGQGPAGLFLHDPSFVPDTPTVFADPPEPDRFPAPLSDRAVAVPHVPPTPPPRAS</sequence>
<feature type="region of interest" description="Disordered" evidence="1">
    <location>
        <begin position="197"/>
        <end position="233"/>
    </location>
</feature>
<proteinExistence type="predicted"/>
<accession>A0A2Z3HF85</accession>
<protein>
    <submittedName>
        <fullName evidence="2">Uncharacterized protein</fullName>
    </submittedName>
</protein>
<keyword evidence="3" id="KW-1185">Reference proteome</keyword>
<dbReference type="OrthoDB" id="281807at2"/>
<reference evidence="2 3" key="1">
    <citation type="submission" date="2018-01" db="EMBL/GenBank/DDBJ databases">
        <title>G. obscuriglobus.</title>
        <authorList>
            <person name="Franke J."/>
            <person name="Blomberg W."/>
            <person name="Selmecki A."/>
        </authorList>
    </citation>
    <scope>NUCLEOTIDE SEQUENCE [LARGE SCALE GENOMIC DNA]</scope>
    <source>
        <strain evidence="2 3">DSM 5831</strain>
    </source>
</reference>
<feature type="compositionally biased region" description="Pro residues" evidence="1">
    <location>
        <begin position="223"/>
        <end position="233"/>
    </location>
</feature>
<organism evidence="2 3">
    <name type="scientific">Gemmata obscuriglobus</name>
    <dbReference type="NCBI Taxonomy" id="114"/>
    <lineage>
        <taxon>Bacteria</taxon>
        <taxon>Pseudomonadati</taxon>
        <taxon>Planctomycetota</taxon>
        <taxon>Planctomycetia</taxon>
        <taxon>Gemmatales</taxon>
        <taxon>Gemmataceae</taxon>
        <taxon>Gemmata</taxon>
    </lineage>
</organism>
<evidence type="ECO:0000313" key="3">
    <source>
        <dbReference type="Proteomes" id="UP000245802"/>
    </source>
</evidence>
<evidence type="ECO:0000256" key="1">
    <source>
        <dbReference type="SAM" id="MobiDB-lite"/>
    </source>
</evidence>